<dbReference type="EMBL" id="UZAM01006675">
    <property type="protein sequence ID" value="VDO92825.1"/>
    <property type="molecule type" value="Genomic_DNA"/>
</dbReference>
<protein>
    <submittedName>
        <fullName evidence="2 4">Uncharacterized protein</fullName>
    </submittedName>
</protein>
<organism evidence="4">
    <name type="scientific">Soboliphyme baturini</name>
    <dbReference type="NCBI Taxonomy" id="241478"/>
    <lineage>
        <taxon>Eukaryota</taxon>
        <taxon>Metazoa</taxon>
        <taxon>Ecdysozoa</taxon>
        <taxon>Nematoda</taxon>
        <taxon>Enoplea</taxon>
        <taxon>Dorylaimia</taxon>
        <taxon>Dioctophymatida</taxon>
        <taxon>Dioctophymatoidea</taxon>
        <taxon>Soboliphymatidae</taxon>
        <taxon>Soboliphyme</taxon>
    </lineage>
</organism>
<sequence length="106" mass="11578">MANEERERVAAQRIPKRTEDLDDAPGVDHRPTFAVPSAAGEPRAAFAVLGRIPPTAADRPSNTLSKASDNCIVLVLCLVKERRGSPPEDSVCRRFDLATAMPLRDR</sequence>
<dbReference type="WBParaSite" id="SBAD_0000101701-mRNA-1">
    <property type="protein sequence ID" value="SBAD_0000101701-mRNA-1"/>
    <property type="gene ID" value="SBAD_0000101701"/>
</dbReference>
<keyword evidence="3" id="KW-1185">Reference proteome</keyword>
<evidence type="ECO:0000313" key="2">
    <source>
        <dbReference type="EMBL" id="VDO92825.1"/>
    </source>
</evidence>
<reference evidence="2 3" key="2">
    <citation type="submission" date="2018-11" db="EMBL/GenBank/DDBJ databases">
        <authorList>
            <consortium name="Pathogen Informatics"/>
        </authorList>
    </citation>
    <scope>NUCLEOTIDE SEQUENCE [LARGE SCALE GENOMIC DNA]</scope>
</reference>
<evidence type="ECO:0000256" key="1">
    <source>
        <dbReference type="SAM" id="MobiDB-lite"/>
    </source>
</evidence>
<name>A0A183IBJ1_9BILA</name>
<evidence type="ECO:0000313" key="4">
    <source>
        <dbReference type="WBParaSite" id="SBAD_0000101701-mRNA-1"/>
    </source>
</evidence>
<gene>
    <name evidence="2" type="ORF">SBAD_LOCUS985</name>
</gene>
<feature type="region of interest" description="Disordered" evidence="1">
    <location>
        <begin position="1"/>
        <end position="35"/>
    </location>
</feature>
<feature type="compositionally biased region" description="Basic and acidic residues" evidence="1">
    <location>
        <begin position="1"/>
        <end position="10"/>
    </location>
</feature>
<accession>A0A183IBJ1</accession>
<dbReference type="Proteomes" id="UP000270296">
    <property type="component" value="Unassembled WGS sequence"/>
</dbReference>
<evidence type="ECO:0000313" key="3">
    <source>
        <dbReference type="Proteomes" id="UP000270296"/>
    </source>
</evidence>
<dbReference type="AlphaFoldDB" id="A0A183IBJ1"/>
<proteinExistence type="predicted"/>
<reference evidence="4" key="1">
    <citation type="submission" date="2016-06" db="UniProtKB">
        <authorList>
            <consortium name="WormBaseParasite"/>
        </authorList>
    </citation>
    <scope>IDENTIFICATION</scope>
</reference>